<evidence type="ECO:0000256" key="7">
    <source>
        <dbReference type="SAM" id="MobiDB-lite"/>
    </source>
</evidence>
<keyword evidence="6" id="KW-0539">Nucleus</keyword>
<dbReference type="RefSeq" id="XP_022757228.1">
    <property type="nucleotide sequence ID" value="XM_022901493.1"/>
</dbReference>
<feature type="domain" description="HTH myb-type" evidence="9">
    <location>
        <begin position="40"/>
        <end position="93"/>
    </location>
</feature>
<feature type="domain" description="Myb-like" evidence="8">
    <location>
        <begin position="40"/>
        <end position="93"/>
    </location>
</feature>
<dbReference type="Pfam" id="PF13921">
    <property type="entry name" value="Myb_DNA-bind_6"/>
    <property type="match status" value="1"/>
</dbReference>
<dbReference type="GeneID" id="111304690"/>
<dbReference type="SMART" id="SM00717">
    <property type="entry name" value="SANT"/>
    <property type="match status" value="3"/>
</dbReference>
<keyword evidence="3" id="KW-0805">Transcription regulation</keyword>
<dbReference type="PANTHER" id="PTHR45614:SF232">
    <property type="entry name" value="TRANSCRIPTION FACTOR MYB3R-2"/>
    <property type="match status" value="1"/>
</dbReference>
<keyword evidence="4" id="KW-0238">DNA-binding</keyword>
<organism evidence="10 11">
    <name type="scientific">Durio zibethinus</name>
    <name type="common">Durian</name>
    <dbReference type="NCBI Taxonomy" id="66656"/>
    <lineage>
        <taxon>Eukaryota</taxon>
        <taxon>Viridiplantae</taxon>
        <taxon>Streptophyta</taxon>
        <taxon>Embryophyta</taxon>
        <taxon>Tracheophyta</taxon>
        <taxon>Spermatophyta</taxon>
        <taxon>Magnoliopsida</taxon>
        <taxon>eudicotyledons</taxon>
        <taxon>Gunneridae</taxon>
        <taxon>Pentapetalae</taxon>
        <taxon>rosids</taxon>
        <taxon>malvids</taxon>
        <taxon>Malvales</taxon>
        <taxon>Malvaceae</taxon>
        <taxon>Helicteroideae</taxon>
        <taxon>Durio</taxon>
    </lineage>
</organism>
<evidence type="ECO:0000259" key="8">
    <source>
        <dbReference type="PROSITE" id="PS50090"/>
    </source>
</evidence>
<dbReference type="PROSITE" id="PS50090">
    <property type="entry name" value="MYB_LIKE"/>
    <property type="match status" value="3"/>
</dbReference>
<gene>
    <name evidence="11" type="primary">LOC111304690</name>
</gene>
<dbReference type="Gene3D" id="1.10.10.60">
    <property type="entry name" value="Homeodomain-like"/>
    <property type="match status" value="3"/>
</dbReference>
<dbReference type="Proteomes" id="UP000515121">
    <property type="component" value="Unplaced"/>
</dbReference>
<feature type="region of interest" description="Disordered" evidence="7">
    <location>
        <begin position="469"/>
        <end position="510"/>
    </location>
</feature>
<feature type="region of interest" description="Disordered" evidence="7">
    <location>
        <begin position="1"/>
        <end position="25"/>
    </location>
</feature>
<feature type="domain" description="Myb-like" evidence="8">
    <location>
        <begin position="146"/>
        <end position="196"/>
    </location>
</feature>
<evidence type="ECO:0000256" key="6">
    <source>
        <dbReference type="ARBA" id="ARBA00023242"/>
    </source>
</evidence>
<evidence type="ECO:0000256" key="2">
    <source>
        <dbReference type="ARBA" id="ARBA00022737"/>
    </source>
</evidence>
<keyword evidence="5" id="KW-0804">Transcription</keyword>
<feature type="domain" description="Myb-like" evidence="8">
    <location>
        <begin position="94"/>
        <end position="145"/>
    </location>
</feature>
<evidence type="ECO:0000259" key="9">
    <source>
        <dbReference type="PROSITE" id="PS51294"/>
    </source>
</evidence>
<dbReference type="GO" id="GO:0000981">
    <property type="term" value="F:DNA-binding transcription factor activity, RNA polymerase II-specific"/>
    <property type="evidence" value="ECO:0007669"/>
    <property type="project" value="TreeGrafter"/>
</dbReference>
<comment type="subcellular location">
    <subcellularLocation>
        <location evidence="1">Nucleus</location>
    </subcellularLocation>
</comment>
<dbReference type="InterPro" id="IPR009057">
    <property type="entry name" value="Homeodomain-like_sf"/>
</dbReference>
<dbReference type="KEGG" id="dzi:111304690"/>
<evidence type="ECO:0000256" key="4">
    <source>
        <dbReference type="ARBA" id="ARBA00023125"/>
    </source>
</evidence>
<dbReference type="PROSITE" id="PS51294">
    <property type="entry name" value="HTH_MYB"/>
    <property type="match status" value="3"/>
</dbReference>
<evidence type="ECO:0000256" key="1">
    <source>
        <dbReference type="ARBA" id="ARBA00004123"/>
    </source>
</evidence>
<protein>
    <submittedName>
        <fullName evidence="11">Transcription factor MYB3R-2 isoform X1</fullName>
    </submittedName>
</protein>
<keyword evidence="2" id="KW-0677">Repeat</keyword>
<evidence type="ECO:0000256" key="5">
    <source>
        <dbReference type="ARBA" id="ARBA00023163"/>
    </source>
</evidence>
<evidence type="ECO:0000256" key="3">
    <source>
        <dbReference type="ARBA" id="ARBA00023015"/>
    </source>
</evidence>
<name>A0A6P5ZWR9_DURZI</name>
<dbReference type="FunFam" id="1.10.10.60:FF:000010">
    <property type="entry name" value="Transcriptional activator Myb isoform A"/>
    <property type="match status" value="1"/>
</dbReference>
<dbReference type="Pfam" id="PF00249">
    <property type="entry name" value="Myb_DNA-binding"/>
    <property type="match status" value="1"/>
</dbReference>
<dbReference type="FunFam" id="1.10.10.60:FF:000016">
    <property type="entry name" value="Transcriptional activator Myb isoform A"/>
    <property type="match status" value="1"/>
</dbReference>
<evidence type="ECO:0000313" key="11">
    <source>
        <dbReference type="RefSeq" id="XP_022757228.1"/>
    </source>
</evidence>
<dbReference type="InterPro" id="IPR001005">
    <property type="entry name" value="SANT/Myb"/>
</dbReference>
<sequence>MEQVKEDGGTDNTTTTSIDDTHDNVVRKTVTVQGRISGPTRRSTKGGWTEEEDKMLTVAVQKFNGKNWKKIGLPEWVPERTDVQCLHRWQKVLNPDLIKGPWSKEEDDLILELVQKQGKKKWSEIAKYLPGRIGKQCRERWCNHLNPDIKKTAWTEEEELVLIRAHGTYGNRWAEIAKLLPGRTENSIKNHWNCSVRKKVELLAASRINLGNQNRRVECMSFGLGKPLEQKVNQGSTDLYSLGLGHGDNDRRESNLVVSNKENCRVMRKDANLILKPSSLTISSNRYDDACDLTIKKHQVYACEAGAAGNSNNLAAEPDWSDKFCHTSFGNHVKFPFLHERTTKLSLHTRMLSGPSHLPLSTSLNTDFTAACDRKSALPGFVERLSNSSVRPQDRNDGNTENVEFRLGCLCYESLQQKDLNTFLTTGRFLDTDSYIRKVSTPVVLDIPPINSTCPESILRSAAKSFKNTPSIIRKRSSQTTKQTGNHNQSDGVGSNAKQPFPSPSKSAKLETTAAIKSVEKRLEYAFDDIVKDSSSNITRTSAVDHSSSTNST</sequence>
<dbReference type="GO" id="GO:0005634">
    <property type="term" value="C:nucleus"/>
    <property type="evidence" value="ECO:0007669"/>
    <property type="project" value="UniProtKB-SubCell"/>
</dbReference>
<dbReference type="OrthoDB" id="2143914at2759"/>
<dbReference type="GO" id="GO:0000978">
    <property type="term" value="F:RNA polymerase II cis-regulatory region sequence-specific DNA binding"/>
    <property type="evidence" value="ECO:0007669"/>
    <property type="project" value="TreeGrafter"/>
</dbReference>
<dbReference type="InterPro" id="IPR050560">
    <property type="entry name" value="MYB_TF"/>
</dbReference>
<dbReference type="InterPro" id="IPR017930">
    <property type="entry name" value="Myb_dom"/>
</dbReference>
<feature type="domain" description="HTH myb-type" evidence="9">
    <location>
        <begin position="150"/>
        <end position="200"/>
    </location>
</feature>
<reference evidence="11" key="1">
    <citation type="submission" date="2025-08" db="UniProtKB">
        <authorList>
            <consortium name="RefSeq"/>
        </authorList>
    </citation>
    <scope>IDENTIFICATION</scope>
    <source>
        <tissue evidence="11">Fruit stalk</tissue>
    </source>
</reference>
<feature type="compositionally biased region" description="Polar residues" evidence="7">
    <location>
        <begin position="478"/>
        <end position="498"/>
    </location>
</feature>
<dbReference type="CDD" id="cd00167">
    <property type="entry name" value="SANT"/>
    <property type="match status" value="3"/>
</dbReference>
<evidence type="ECO:0000313" key="10">
    <source>
        <dbReference type="Proteomes" id="UP000515121"/>
    </source>
</evidence>
<dbReference type="PANTHER" id="PTHR45614">
    <property type="entry name" value="MYB PROTEIN-RELATED"/>
    <property type="match status" value="1"/>
</dbReference>
<keyword evidence="10" id="KW-1185">Reference proteome</keyword>
<proteinExistence type="predicted"/>
<feature type="domain" description="HTH myb-type" evidence="9">
    <location>
        <begin position="94"/>
        <end position="149"/>
    </location>
</feature>
<accession>A0A6P5ZWR9</accession>
<dbReference type="AlphaFoldDB" id="A0A6P5ZWR9"/>
<dbReference type="SUPFAM" id="SSF46689">
    <property type="entry name" value="Homeodomain-like"/>
    <property type="match status" value="2"/>
</dbReference>